<feature type="domain" description="DUF58" evidence="4">
    <location>
        <begin position="243"/>
        <end position="339"/>
    </location>
</feature>
<feature type="domain" description="DUF11" evidence="3">
    <location>
        <begin position="101"/>
        <end position="153"/>
    </location>
</feature>
<proteinExistence type="predicted"/>
<keyword evidence="2" id="KW-1133">Transmembrane helix</keyword>
<keyword evidence="2" id="KW-0472">Membrane</keyword>
<gene>
    <name evidence="5" type="ORF">SAMN05216277_1203</name>
</gene>
<feature type="compositionally biased region" description="Basic and acidic residues" evidence="1">
    <location>
        <begin position="1"/>
        <end position="12"/>
    </location>
</feature>
<dbReference type="OrthoDB" id="31512at2157"/>
<protein>
    <submittedName>
        <fullName evidence="5">Conserved repeat domain-containing protein</fullName>
    </submittedName>
</protein>
<accession>A0A1I5VT03</accession>
<dbReference type="InterPro" id="IPR002881">
    <property type="entry name" value="DUF58"/>
</dbReference>
<keyword evidence="6" id="KW-1185">Reference proteome</keyword>
<dbReference type="NCBIfam" id="TIGR01451">
    <property type="entry name" value="B_ant_repeat"/>
    <property type="match status" value="1"/>
</dbReference>
<evidence type="ECO:0000313" key="6">
    <source>
        <dbReference type="Proteomes" id="UP000183769"/>
    </source>
</evidence>
<dbReference type="PANTHER" id="PTHR34351">
    <property type="entry name" value="SLR1927 PROTEIN-RELATED"/>
    <property type="match status" value="1"/>
</dbReference>
<dbReference type="InterPro" id="IPR047589">
    <property type="entry name" value="DUF11_rpt"/>
</dbReference>
<dbReference type="AlphaFoldDB" id="A0A1I5VT03"/>
<evidence type="ECO:0000259" key="3">
    <source>
        <dbReference type="Pfam" id="PF01345"/>
    </source>
</evidence>
<name>A0A1I5VT03_9EURY</name>
<evidence type="ECO:0000256" key="1">
    <source>
        <dbReference type="SAM" id="MobiDB-lite"/>
    </source>
</evidence>
<dbReference type="EMBL" id="FOXI01000020">
    <property type="protein sequence ID" value="SFQ10629.1"/>
    <property type="molecule type" value="Genomic_DNA"/>
</dbReference>
<keyword evidence="2" id="KW-0812">Transmembrane</keyword>
<evidence type="ECO:0000256" key="2">
    <source>
        <dbReference type="SAM" id="Phobius"/>
    </source>
</evidence>
<feature type="transmembrane region" description="Helical" evidence="2">
    <location>
        <begin position="54"/>
        <end position="71"/>
    </location>
</feature>
<dbReference type="RefSeq" id="WP_074880475.1">
    <property type="nucleotide sequence ID" value="NZ_FOXI01000020.1"/>
</dbReference>
<dbReference type="InterPro" id="IPR001434">
    <property type="entry name" value="OmcB-like_DUF11"/>
</dbReference>
<dbReference type="Pfam" id="PF01882">
    <property type="entry name" value="DUF58"/>
    <property type="match status" value="1"/>
</dbReference>
<organism evidence="5 6">
    <name type="scientific">Halolamina pelagica</name>
    <dbReference type="NCBI Taxonomy" id="699431"/>
    <lineage>
        <taxon>Archaea</taxon>
        <taxon>Methanobacteriati</taxon>
        <taxon>Methanobacteriota</taxon>
        <taxon>Stenosarchaea group</taxon>
        <taxon>Halobacteria</taxon>
        <taxon>Halobacteriales</taxon>
        <taxon>Haloferacaceae</taxon>
    </lineage>
</organism>
<dbReference type="Pfam" id="PF01345">
    <property type="entry name" value="DUF11"/>
    <property type="match status" value="1"/>
</dbReference>
<feature type="region of interest" description="Disordered" evidence="1">
    <location>
        <begin position="1"/>
        <end position="39"/>
    </location>
</feature>
<sequence>MSDATQRPRDEQDTTDQPTPSQSGDDATPNETGAAESTGSTLTLLRRVRRIGPWSVWLVGGFFLLGLGLFYAKARLVAGAAIPFVYVGYAALSTLPRGLSIDVERNVDDRRVTPGDPVEVTVSVTNTGDSVLTDLRIVDGVPEELAVTDGSPRASLALRPGSTGSFSYTVIAKRGDFAFDDARLVARSLLGTDTATLSATVGGADAVNCTDPAALDGLDQATKLRTGVTQSDQGGEGLEFHSTREYRPGDAQNRVNWRQYAKTGDLVTTEFRQERAAREIVLLDVRSETRRSSAATHPTGAEYAAYAAEAAVERYRGLGHRVSLAVLGVDAADVEMPVREAGNALWVENAGTETGQHAADVVFSAAADVAARRTAANTALTSLAENGSEPNHREVSRLVAQFPERAELLIVSPLVDRAPLSYAKRAAVVGNAPTLLSPDPTGETSAGGRLHGARREVRLREARGVCERVIDWPAERSLSAVAAAVNGGGR</sequence>
<dbReference type="Proteomes" id="UP000183769">
    <property type="component" value="Unassembled WGS sequence"/>
</dbReference>
<reference evidence="6" key="1">
    <citation type="submission" date="2016-10" db="EMBL/GenBank/DDBJ databases">
        <authorList>
            <person name="Varghese N."/>
            <person name="Submissions S."/>
        </authorList>
    </citation>
    <scope>NUCLEOTIDE SEQUENCE [LARGE SCALE GENOMIC DNA]</scope>
    <source>
        <strain evidence="6">CGMCC 1.10329</strain>
    </source>
</reference>
<feature type="compositionally biased region" description="Polar residues" evidence="1">
    <location>
        <begin position="15"/>
        <end position="39"/>
    </location>
</feature>
<evidence type="ECO:0000259" key="4">
    <source>
        <dbReference type="Pfam" id="PF01882"/>
    </source>
</evidence>
<evidence type="ECO:0000313" key="5">
    <source>
        <dbReference type="EMBL" id="SFQ10629.1"/>
    </source>
</evidence>